<keyword evidence="3" id="KW-0378">Hydrolase</keyword>
<evidence type="ECO:0000256" key="3">
    <source>
        <dbReference type="ARBA" id="ARBA00022801"/>
    </source>
</evidence>
<dbReference type="Gene3D" id="3.30.1120.10">
    <property type="match status" value="1"/>
</dbReference>
<dbReference type="InterPro" id="IPR000917">
    <property type="entry name" value="Sulfatase_N"/>
</dbReference>
<dbReference type="PANTHER" id="PTHR42693">
    <property type="entry name" value="ARYLSULFATASE FAMILY MEMBER"/>
    <property type="match status" value="1"/>
</dbReference>
<dbReference type="AlphaFoldDB" id="A0ABD5YXT7"/>
<comment type="similarity">
    <text evidence="1">Belongs to the sulfatase family.</text>
</comment>
<dbReference type="Pfam" id="PF00884">
    <property type="entry name" value="Sulfatase"/>
    <property type="match status" value="1"/>
</dbReference>
<dbReference type="PROSITE" id="PS00149">
    <property type="entry name" value="SULFATASE_2"/>
    <property type="match status" value="1"/>
</dbReference>
<proteinExistence type="inferred from homology"/>
<evidence type="ECO:0000256" key="2">
    <source>
        <dbReference type="ARBA" id="ARBA00022723"/>
    </source>
</evidence>
<accession>A0ABD5YXT7</accession>
<gene>
    <name evidence="6" type="ORF">ACFQL7_25735</name>
</gene>
<evidence type="ECO:0000259" key="5">
    <source>
        <dbReference type="Pfam" id="PF00884"/>
    </source>
</evidence>
<dbReference type="Proteomes" id="UP001596417">
    <property type="component" value="Unassembled WGS sequence"/>
</dbReference>
<dbReference type="InterPro" id="IPR017850">
    <property type="entry name" value="Alkaline_phosphatase_core_sf"/>
</dbReference>
<evidence type="ECO:0000256" key="4">
    <source>
        <dbReference type="ARBA" id="ARBA00022837"/>
    </source>
</evidence>
<sequence>MADQPNVLVVLPDQHRGMATAPAGNTDVHTPTLERLAEEGAHCPNAYANVPVCTPNRGCFLTGQYPHDHGAVANDLSMRSDVETIGETFQDAGYNTAYVGKWHLDGIPRDKFTPPGPRRHGFDHWAVYNCHVDFFGGHYYRDTSEKEHFNDYEPIALTDMALEFLDEQRTDEDPFCLVVSPHPPHAPYEDVPQRYRDQYDPAEIDLRPNVDTDATGAPQDGGDLAEDLANYYANVTAVDEQVGRLLDWLDEADEADDTVVLYTSDHGDMIWSQGYHGKSQPYEESIHVPFFCRYPEKVPAGSTPEQIVSTVDVAPTLCSLAGVGELPDARGVDLASALQGDNQEGPSSAFIGLPKTVDISVVNDLPAWRGVRTEQYTYARRADGSPWLLYDNESDPYQQENLVDTETSADLVTQLDAEVDRWVEHTGDPDLSGEELLAELGLIEAWNQRERSRHPENPQLVE</sequence>
<dbReference type="GO" id="GO:0016787">
    <property type="term" value="F:hydrolase activity"/>
    <property type="evidence" value="ECO:0007669"/>
    <property type="project" value="UniProtKB-KW"/>
</dbReference>
<evidence type="ECO:0000313" key="6">
    <source>
        <dbReference type="EMBL" id="MFC7192874.1"/>
    </source>
</evidence>
<dbReference type="SUPFAM" id="SSF53649">
    <property type="entry name" value="Alkaline phosphatase-like"/>
    <property type="match status" value="1"/>
</dbReference>
<dbReference type="EMBL" id="JBHTAX010000006">
    <property type="protein sequence ID" value="MFC7192874.1"/>
    <property type="molecule type" value="Genomic_DNA"/>
</dbReference>
<dbReference type="InterPro" id="IPR024607">
    <property type="entry name" value="Sulfatase_CS"/>
</dbReference>
<keyword evidence="2" id="KW-0479">Metal-binding</keyword>
<dbReference type="RefSeq" id="WP_248910473.1">
    <property type="nucleotide sequence ID" value="NZ_CP109982.1"/>
</dbReference>
<keyword evidence="7" id="KW-1185">Reference proteome</keyword>
<dbReference type="Gene3D" id="3.40.720.10">
    <property type="entry name" value="Alkaline Phosphatase, subunit A"/>
    <property type="match status" value="1"/>
</dbReference>
<comment type="caution">
    <text evidence="6">The sequence shown here is derived from an EMBL/GenBank/DDBJ whole genome shotgun (WGS) entry which is preliminary data.</text>
</comment>
<evidence type="ECO:0000313" key="7">
    <source>
        <dbReference type="Proteomes" id="UP001596417"/>
    </source>
</evidence>
<protein>
    <submittedName>
        <fullName evidence="6">Sulfatase</fullName>
    </submittedName>
</protein>
<dbReference type="GO" id="GO:0046872">
    <property type="term" value="F:metal ion binding"/>
    <property type="evidence" value="ECO:0007669"/>
    <property type="project" value="UniProtKB-KW"/>
</dbReference>
<name>A0ABD5YXT7_9EURY</name>
<keyword evidence="4" id="KW-0106">Calcium</keyword>
<feature type="domain" description="Sulfatase N-terminal" evidence="5">
    <location>
        <begin position="5"/>
        <end position="323"/>
    </location>
</feature>
<evidence type="ECO:0000256" key="1">
    <source>
        <dbReference type="ARBA" id="ARBA00008779"/>
    </source>
</evidence>
<dbReference type="CDD" id="cd16034">
    <property type="entry name" value="sulfatase_like"/>
    <property type="match status" value="1"/>
</dbReference>
<organism evidence="6 7">
    <name type="scientific">Halocatena marina</name>
    <dbReference type="NCBI Taxonomy" id="2934937"/>
    <lineage>
        <taxon>Archaea</taxon>
        <taxon>Methanobacteriati</taxon>
        <taxon>Methanobacteriota</taxon>
        <taxon>Stenosarchaea group</taxon>
        <taxon>Halobacteria</taxon>
        <taxon>Halobacteriales</taxon>
        <taxon>Natronomonadaceae</taxon>
        <taxon>Halocatena</taxon>
    </lineage>
</organism>
<reference evidence="6 7" key="1">
    <citation type="journal article" date="2019" name="Int. J. Syst. Evol. Microbiol.">
        <title>The Global Catalogue of Microorganisms (GCM) 10K type strain sequencing project: providing services to taxonomists for standard genome sequencing and annotation.</title>
        <authorList>
            <consortium name="The Broad Institute Genomics Platform"/>
            <consortium name="The Broad Institute Genome Sequencing Center for Infectious Disease"/>
            <person name="Wu L."/>
            <person name="Ma J."/>
        </authorList>
    </citation>
    <scope>NUCLEOTIDE SEQUENCE [LARGE SCALE GENOMIC DNA]</scope>
    <source>
        <strain evidence="6 7">RDMS1</strain>
    </source>
</reference>
<dbReference type="GeneID" id="76202598"/>
<dbReference type="PANTHER" id="PTHR42693:SF53">
    <property type="entry name" value="ENDO-4-O-SULFATASE"/>
    <property type="match status" value="1"/>
</dbReference>
<dbReference type="InterPro" id="IPR050738">
    <property type="entry name" value="Sulfatase"/>
</dbReference>